<dbReference type="Gene3D" id="3.30.420.10">
    <property type="entry name" value="Ribonuclease H-like superfamily/Ribonuclease H"/>
    <property type="match status" value="1"/>
</dbReference>
<dbReference type="RefSeq" id="XP_052748144.1">
    <property type="nucleotide sequence ID" value="XM_052892184.1"/>
</dbReference>
<dbReference type="RefSeq" id="XP_052748140.1">
    <property type="nucleotide sequence ID" value="XM_052892180.1"/>
</dbReference>
<gene>
    <name evidence="3 4 5 6 7" type="primary">LOC128200069</name>
</gene>
<dbReference type="Pfam" id="PF00078">
    <property type="entry name" value="RVT_1"/>
    <property type="match status" value="1"/>
</dbReference>
<evidence type="ECO:0000313" key="3">
    <source>
        <dbReference type="RefSeq" id="XP_052748139.1"/>
    </source>
</evidence>
<feature type="domain" description="Integrase catalytic" evidence="1">
    <location>
        <begin position="1125"/>
        <end position="1312"/>
    </location>
</feature>
<evidence type="ECO:0000313" key="6">
    <source>
        <dbReference type="RefSeq" id="XP_052748142.1"/>
    </source>
</evidence>
<sequence>MRLSRRLGVCVYRHLHRQITRADLLETLEEAKNNKGNSESTHVQKSNSFIVSSSKNKTLSCPLCQHDHHLFNCDTFRKLSVDARIEKAKSFKICLNCLRPGHHETRCKLSHCKYCKSKHNTLLHLDIHHEPVTHDSVVLSAEPSQSSTNTGYILLSTALVKVLDVHGKPHAARVLLDNGSTGNFVTKDFCGKLNLRTHATNSRVTGINHQVSTSSLSCSLTLESYVGGYRTDINCFVLPTITTLLPNTYIDIHNLKIPPGVCLADPNFNVPSTIDILVGADVFWSVIGTNRIQLGTHKPTLFETKFGWLVSGTISQSDPKQYVCMFSNNLQNNSTDLTRFWELDTISSKYELTPDEHACEQDFMNSTQRNKEGRFVVSMPLREPPEVLGNSYSLAKNRFLSLERRLQRESHLKRLYVEFIKEYIDLGHMSENTFKNHNQTIQCYLPHHGILKTSNITTQLRVVFDGSASTSSGKSLNDIQRVGPTMQDDLLSILLRFRQHKFVVSADIEKMYRQILLDDAQRPLQKILWRFDPSHPLKSYTLNTLTYGTASAPFLATRCLTQLGHDSNNSEVKRAICHDFYVDDFLSGHETIEDTISLCQGVINTLQSAKFNLRKWHSNNSTILNSICQNNKRSGSVDLSAKECAKTLGIHWKCLTDHLSFSINISSQDKLTKRFILSTISQVFDPLGLVSPCIVEAKILMQQLWINKCSWDDKVPPLIEKIWSEFVQFLPLLNNLKIPRCIKNNSTVNTEIHIFTDASEKAYGTCVYIRSISSEGSIDVRLLVSKNKVAPIKITTIPRLELCGALLGARLYKKVITSVTLEFSRCVFWTDSTIVLGWIASSPSQLKPFVRHRVVEIQEGSHEWRYVPSKSNPADLVSRGLRADLLNNSSLWWSGPSFLKLDSSQWPLNPNKHNSNLPETIQSFHTDDSNLINNKGSLISSLIDKFSNFTRLQRVVAFVLRFVNNCQKNTNKLSDQISLLELNNAAKLLLRTAQQDSFPEERELLLSNKQLPFKNRLVSLSPFIDFDNLIRVGGRLNDSHYDYNVKHPILLSGKHRLCELIFNMLHKKFMHSGPQLLLATARHNYWPIGGLNLAKRIVRSCVRCTRFKGKTIQPMMGNLPEKRVHLEFPFLETGVDYAGPVLIADRKGRGCKIIKSYICVFVCFATKAAHLELVSDLTKEAFIAALNRFIARRGKPQTIFSDNGTTFVGTFHELSKLLKQSELSTDLAEQGINFSFIPAYTPHFGGLWESLVRSTKHLLRRILDKTHLNYEEMATLLIQIEAILNSRPITPISDNPSDIYPLTPAHFLIGRSIIFLPHPEIVDRRFSSLQRFQRIELLKQHFWNRFSNEYVVWLQQKTKWHRSYGELKEGTLVVIKEKTSPPLMWLMGRVIRIIPGRDGIARVADIQTKKGVMRRAYNTICPLPVKSFELDTSTRGVYGQAM</sequence>
<dbReference type="InterPro" id="IPR043128">
    <property type="entry name" value="Rev_trsase/Diguanyl_cyclase"/>
</dbReference>
<dbReference type="Pfam" id="PF18701">
    <property type="entry name" value="DUF5641"/>
    <property type="match status" value="1"/>
</dbReference>
<evidence type="ECO:0000313" key="4">
    <source>
        <dbReference type="RefSeq" id="XP_052748140.1"/>
    </source>
</evidence>
<dbReference type="SUPFAM" id="SSF56672">
    <property type="entry name" value="DNA/RNA polymerases"/>
    <property type="match status" value="1"/>
</dbReference>
<dbReference type="Pfam" id="PF17921">
    <property type="entry name" value="Integrase_H2C2"/>
    <property type="match status" value="1"/>
</dbReference>
<dbReference type="Gene3D" id="3.10.10.10">
    <property type="entry name" value="HIV Type 1 Reverse Transcriptase, subunit A, domain 1"/>
    <property type="match status" value="1"/>
</dbReference>
<reference evidence="3 4" key="1">
    <citation type="submission" date="2025-05" db="UniProtKB">
        <authorList>
            <consortium name="RefSeq"/>
        </authorList>
    </citation>
    <scope>IDENTIFICATION</scope>
    <source>
        <tissue evidence="3 4">Whole larvae</tissue>
    </source>
</reference>
<dbReference type="Pfam" id="PF05380">
    <property type="entry name" value="Peptidase_A17"/>
    <property type="match status" value="1"/>
</dbReference>
<dbReference type="PANTHER" id="PTHR47331:SF1">
    <property type="entry name" value="GAG-LIKE PROTEIN"/>
    <property type="match status" value="1"/>
</dbReference>
<dbReference type="InterPro" id="IPR001584">
    <property type="entry name" value="Integrase_cat-core"/>
</dbReference>
<dbReference type="CDD" id="cd01644">
    <property type="entry name" value="RT_pepA17"/>
    <property type="match status" value="1"/>
</dbReference>
<dbReference type="Proteomes" id="UP001652740">
    <property type="component" value="Unplaced"/>
</dbReference>
<dbReference type="InterPro" id="IPR000477">
    <property type="entry name" value="RT_dom"/>
</dbReference>
<organism evidence="2 5">
    <name type="scientific">Galleria mellonella</name>
    <name type="common">Greater wax moth</name>
    <dbReference type="NCBI Taxonomy" id="7137"/>
    <lineage>
        <taxon>Eukaryota</taxon>
        <taxon>Metazoa</taxon>
        <taxon>Ecdysozoa</taxon>
        <taxon>Arthropoda</taxon>
        <taxon>Hexapoda</taxon>
        <taxon>Insecta</taxon>
        <taxon>Pterygota</taxon>
        <taxon>Neoptera</taxon>
        <taxon>Endopterygota</taxon>
        <taxon>Lepidoptera</taxon>
        <taxon>Glossata</taxon>
        <taxon>Ditrysia</taxon>
        <taxon>Pyraloidea</taxon>
        <taxon>Pyralidae</taxon>
        <taxon>Galleriinae</taxon>
        <taxon>Galleria</taxon>
    </lineage>
</organism>
<dbReference type="RefSeq" id="XP_052748139.1">
    <property type="nucleotide sequence ID" value="XM_052892179.1"/>
</dbReference>
<dbReference type="RefSeq" id="XP_052748141.1">
    <property type="nucleotide sequence ID" value="XM_052892181.1"/>
</dbReference>
<dbReference type="SUPFAM" id="SSF53098">
    <property type="entry name" value="Ribonuclease H-like"/>
    <property type="match status" value="1"/>
</dbReference>
<dbReference type="InterPro" id="IPR008042">
    <property type="entry name" value="Retrotrans_Pao"/>
</dbReference>
<dbReference type="InterPro" id="IPR043502">
    <property type="entry name" value="DNA/RNA_pol_sf"/>
</dbReference>
<proteinExistence type="predicted"/>
<evidence type="ECO:0000313" key="2">
    <source>
        <dbReference type="Proteomes" id="UP001652740"/>
    </source>
</evidence>
<evidence type="ECO:0000313" key="5">
    <source>
        <dbReference type="RefSeq" id="XP_052748141.1"/>
    </source>
</evidence>
<accession>A0ABM3M9N4</accession>
<dbReference type="InterPro" id="IPR036397">
    <property type="entry name" value="RNaseH_sf"/>
</dbReference>
<dbReference type="InterPro" id="IPR012337">
    <property type="entry name" value="RNaseH-like_sf"/>
</dbReference>
<dbReference type="InterPro" id="IPR040676">
    <property type="entry name" value="DUF5641"/>
</dbReference>
<keyword evidence="2" id="KW-1185">Reference proteome</keyword>
<dbReference type="PROSITE" id="PS50994">
    <property type="entry name" value="INTEGRASE"/>
    <property type="match status" value="1"/>
</dbReference>
<dbReference type="GeneID" id="128200069"/>
<dbReference type="InterPro" id="IPR041588">
    <property type="entry name" value="Integrase_H2C2"/>
</dbReference>
<dbReference type="Gene3D" id="3.30.70.270">
    <property type="match status" value="1"/>
</dbReference>
<dbReference type="RefSeq" id="XP_052748142.1">
    <property type="nucleotide sequence ID" value="XM_052892182.1"/>
</dbReference>
<dbReference type="PANTHER" id="PTHR47331">
    <property type="entry name" value="PHD-TYPE DOMAIN-CONTAINING PROTEIN"/>
    <property type="match status" value="1"/>
</dbReference>
<name>A0ABM3M9N4_GALME</name>
<evidence type="ECO:0000313" key="7">
    <source>
        <dbReference type="RefSeq" id="XP_052748144.1"/>
    </source>
</evidence>
<evidence type="ECO:0000259" key="1">
    <source>
        <dbReference type="PROSITE" id="PS50994"/>
    </source>
</evidence>
<protein>
    <submittedName>
        <fullName evidence="3 4">Uncharacterized protein LOC128200069 isoform X1</fullName>
    </submittedName>
</protein>